<evidence type="ECO:0000313" key="2">
    <source>
        <dbReference type="Proteomes" id="UP000003344"/>
    </source>
</evidence>
<accession>D2ZYY0</accession>
<gene>
    <name evidence="1" type="ORF">NEIMUCOT_05846</name>
</gene>
<reference evidence="1 2" key="1">
    <citation type="submission" date="2009-10" db="EMBL/GenBank/DDBJ databases">
        <authorList>
            <person name="Weinstock G."/>
            <person name="Sodergren E."/>
            <person name="Clifton S."/>
            <person name="Fulton L."/>
            <person name="Fulton B."/>
            <person name="Courtney L."/>
            <person name="Fronick C."/>
            <person name="Harrison M."/>
            <person name="Strong C."/>
            <person name="Farmer C."/>
            <person name="Delahaunty K."/>
            <person name="Markovic C."/>
            <person name="Hall O."/>
            <person name="Minx P."/>
            <person name="Tomlinson C."/>
            <person name="Mitreva M."/>
            <person name="Nelson J."/>
            <person name="Hou S."/>
            <person name="Wollam A."/>
            <person name="Pepin K.H."/>
            <person name="Johnson M."/>
            <person name="Bhonagiri V."/>
            <person name="Nash W.E."/>
            <person name="Warren W."/>
            <person name="Chinwalla A."/>
            <person name="Mardis E.R."/>
            <person name="Wilson R.K."/>
        </authorList>
    </citation>
    <scope>NUCLEOTIDE SEQUENCE [LARGE SCALE GENOMIC DNA]</scope>
    <source>
        <strain evidence="2">ATCC 25996 / DSM 4631 / NCTC 10774 / M26</strain>
    </source>
</reference>
<dbReference type="STRING" id="546266.NEIMUCOT_05846"/>
<comment type="caution">
    <text evidence="1">The sequence shown here is derived from an EMBL/GenBank/DDBJ whole genome shotgun (WGS) entry which is preliminary data.</text>
</comment>
<organism evidence="1 2">
    <name type="scientific">Neisseria mucosa (strain ATCC 25996 / DSM 4631 / NCTC 10774 / M26)</name>
    <dbReference type="NCBI Taxonomy" id="546266"/>
    <lineage>
        <taxon>Bacteria</taxon>
        <taxon>Pseudomonadati</taxon>
        <taxon>Pseudomonadota</taxon>
        <taxon>Betaproteobacteria</taxon>
        <taxon>Neisseriales</taxon>
        <taxon>Neisseriaceae</taxon>
        <taxon>Neisseria</taxon>
    </lineage>
</organism>
<dbReference type="AlphaFoldDB" id="D2ZYY0"/>
<dbReference type="EMBL" id="ACDX02000015">
    <property type="protein sequence ID" value="EFC87772.1"/>
    <property type="molecule type" value="Genomic_DNA"/>
</dbReference>
<evidence type="ECO:0000313" key="1">
    <source>
        <dbReference type="EMBL" id="EFC87772.1"/>
    </source>
</evidence>
<name>D2ZYY0_NEIM2</name>
<proteinExistence type="predicted"/>
<sequence length="52" mass="6033">MKPDISDKVMCRKKSSETRNQVFRRPLMFGLPIGFEWHGIRSVGSTHEDIVD</sequence>
<dbReference type="Proteomes" id="UP000003344">
    <property type="component" value="Unassembled WGS sequence"/>
</dbReference>
<protein>
    <submittedName>
        <fullName evidence="1">Uncharacterized protein</fullName>
    </submittedName>
</protein>